<accession>A0A4R8IIW2</accession>
<feature type="chain" id="PRO_5020640885" evidence="1">
    <location>
        <begin position="21"/>
        <end position="208"/>
    </location>
</feature>
<sequence length="208" mass="23465">MKKILIPILVCCGLFSNAQSRPSTGAAVGVAAAATAVTFLAANAAKKEVAKQISQFRSKEYIINQIIGDAGNREIKFETESLASDDSGGLISVAFNCDEVNERGLLLAFFGENRDSNGNLGNAYAFRYLPLEEAQNVLLRLEKVREENSKYLSESSNVNNVYVQHQDIKFVFYRDFGNQIRVFWNGFEVIWEQTAFDRTKRRLNKWFK</sequence>
<comment type="caution">
    <text evidence="2">The sequence shown here is derived from an EMBL/GenBank/DDBJ whole genome shotgun (WGS) entry which is preliminary data.</text>
</comment>
<proteinExistence type="predicted"/>
<dbReference type="RefSeq" id="WP_133943528.1">
    <property type="nucleotide sequence ID" value="NZ_SOEO01000001.1"/>
</dbReference>
<dbReference type="OrthoDB" id="1252173at2"/>
<evidence type="ECO:0000313" key="3">
    <source>
        <dbReference type="Proteomes" id="UP000295313"/>
    </source>
</evidence>
<name>A0A4R8IIW2_9FLAO</name>
<dbReference type="Proteomes" id="UP000295313">
    <property type="component" value="Unassembled WGS sequence"/>
</dbReference>
<organism evidence="2 3">
    <name type="scientific">Epilithonimonas xixisoli</name>
    <dbReference type="NCBI Taxonomy" id="1476462"/>
    <lineage>
        <taxon>Bacteria</taxon>
        <taxon>Pseudomonadati</taxon>
        <taxon>Bacteroidota</taxon>
        <taxon>Flavobacteriia</taxon>
        <taxon>Flavobacteriales</taxon>
        <taxon>Weeksellaceae</taxon>
        <taxon>Chryseobacterium group</taxon>
        <taxon>Epilithonimonas</taxon>
    </lineage>
</organism>
<reference evidence="2 3" key="1">
    <citation type="submission" date="2019-03" db="EMBL/GenBank/DDBJ databases">
        <title>Genomic Encyclopedia of Type Strains, Phase III (KMG-III): the genomes of soil and plant-associated and newly described type strains.</title>
        <authorList>
            <person name="Whitman W."/>
        </authorList>
    </citation>
    <scope>NUCLEOTIDE SEQUENCE [LARGE SCALE GENOMIC DNA]</scope>
    <source>
        <strain evidence="2 3">CGMCC 1.12802</strain>
    </source>
</reference>
<gene>
    <name evidence="2" type="ORF">B0I22_1054</name>
</gene>
<keyword evidence="1" id="KW-0732">Signal</keyword>
<dbReference type="AlphaFoldDB" id="A0A4R8IIW2"/>
<feature type="signal peptide" evidence="1">
    <location>
        <begin position="1"/>
        <end position="20"/>
    </location>
</feature>
<keyword evidence="3" id="KW-1185">Reference proteome</keyword>
<dbReference type="EMBL" id="SOEO01000001">
    <property type="protein sequence ID" value="TDX86893.1"/>
    <property type="molecule type" value="Genomic_DNA"/>
</dbReference>
<evidence type="ECO:0000313" key="2">
    <source>
        <dbReference type="EMBL" id="TDX86893.1"/>
    </source>
</evidence>
<protein>
    <submittedName>
        <fullName evidence="2">Uncharacterized protein</fullName>
    </submittedName>
</protein>
<evidence type="ECO:0000256" key="1">
    <source>
        <dbReference type="SAM" id="SignalP"/>
    </source>
</evidence>